<dbReference type="SUPFAM" id="SSF51658">
    <property type="entry name" value="Xylose isomerase-like"/>
    <property type="match status" value="1"/>
</dbReference>
<name>A0A645J0E5_9ZZZZ</name>
<gene>
    <name evidence="1" type="ORF">SDC9_204745</name>
</gene>
<accession>A0A645J0E5</accession>
<dbReference type="Gene3D" id="3.20.20.150">
    <property type="entry name" value="Divalent-metal-dependent TIM barrel enzymes"/>
    <property type="match status" value="1"/>
</dbReference>
<proteinExistence type="predicted"/>
<organism evidence="1">
    <name type="scientific">bioreactor metagenome</name>
    <dbReference type="NCBI Taxonomy" id="1076179"/>
    <lineage>
        <taxon>unclassified sequences</taxon>
        <taxon>metagenomes</taxon>
        <taxon>ecological metagenomes</taxon>
    </lineage>
</organism>
<evidence type="ECO:0000313" key="1">
    <source>
        <dbReference type="EMBL" id="MPN57051.1"/>
    </source>
</evidence>
<dbReference type="AlphaFoldDB" id="A0A645J0E5"/>
<protein>
    <recommendedName>
        <fullName evidence="2">Xylose isomerase-like TIM barrel domain-containing protein</fullName>
    </recommendedName>
</protein>
<dbReference type="InterPro" id="IPR036237">
    <property type="entry name" value="Xyl_isomerase-like_sf"/>
</dbReference>
<evidence type="ECO:0008006" key="2">
    <source>
        <dbReference type="Google" id="ProtNLM"/>
    </source>
</evidence>
<dbReference type="EMBL" id="VSSQ01128134">
    <property type="protein sequence ID" value="MPN57051.1"/>
    <property type="molecule type" value="Genomic_DNA"/>
</dbReference>
<reference evidence="1" key="1">
    <citation type="submission" date="2019-08" db="EMBL/GenBank/DDBJ databases">
        <authorList>
            <person name="Kucharzyk K."/>
            <person name="Murdoch R.W."/>
            <person name="Higgins S."/>
            <person name="Loffler F."/>
        </authorList>
    </citation>
    <scope>NUCLEOTIDE SEQUENCE</scope>
</reference>
<sequence>MQSTKEICVYAKAKGDMKIALEVFDYDVDKKSIIGPVALAKRFAAEITAAYDNFGLMVDLSHLPLLHETPEESLIPIKDYIIHAHMGNCVVKDPSYPAYGDAHPRFGFPNGENDVEELAAYLRVLLSIGFLNKQNRPIVSFEVKPFDDEDSDLVIANAKRVLNLAWDKV</sequence>
<comment type="caution">
    <text evidence="1">The sequence shown here is derived from an EMBL/GenBank/DDBJ whole genome shotgun (WGS) entry which is preliminary data.</text>
</comment>